<evidence type="ECO:0000313" key="2">
    <source>
        <dbReference type="Proteomes" id="UP000565441"/>
    </source>
</evidence>
<dbReference type="Proteomes" id="UP000565441">
    <property type="component" value="Unassembled WGS sequence"/>
</dbReference>
<sequence>MATLAISAEHSYPVFGSHRSFQQSLEIYSQSPQCESVLKAIHLLGSKNKASHILGGQSTNKNWIRMLKDKATKKKVKVMPETLIKVMPETLINVIKENTLGIANSLTSYTND</sequence>
<comment type="caution">
    <text evidence="1">The sequence shown here is derived from an EMBL/GenBank/DDBJ whole genome shotgun (WGS) entry which is preliminary data.</text>
</comment>
<name>A0A8H5H829_9AGAR</name>
<evidence type="ECO:0000313" key="1">
    <source>
        <dbReference type="EMBL" id="KAF5378341.1"/>
    </source>
</evidence>
<accession>A0A8H5H829</accession>
<reference evidence="1 2" key="1">
    <citation type="journal article" date="2020" name="ISME J.">
        <title>Uncovering the hidden diversity of litter-decomposition mechanisms in mushroom-forming fungi.</title>
        <authorList>
            <person name="Floudas D."/>
            <person name="Bentzer J."/>
            <person name="Ahren D."/>
            <person name="Johansson T."/>
            <person name="Persson P."/>
            <person name="Tunlid A."/>
        </authorList>
    </citation>
    <scope>NUCLEOTIDE SEQUENCE [LARGE SCALE GENOMIC DNA]</scope>
    <source>
        <strain evidence="1 2">CBS 661.87</strain>
    </source>
</reference>
<dbReference type="EMBL" id="JAACJP010000020">
    <property type="protein sequence ID" value="KAF5378341.1"/>
    <property type="molecule type" value="Genomic_DNA"/>
</dbReference>
<organism evidence="1 2">
    <name type="scientific">Tricholomella constricta</name>
    <dbReference type="NCBI Taxonomy" id="117010"/>
    <lineage>
        <taxon>Eukaryota</taxon>
        <taxon>Fungi</taxon>
        <taxon>Dikarya</taxon>
        <taxon>Basidiomycota</taxon>
        <taxon>Agaricomycotina</taxon>
        <taxon>Agaricomycetes</taxon>
        <taxon>Agaricomycetidae</taxon>
        <taxon>Agaricales</taxon>
        <taxon>Tricholomatineae</taxon>
        <taxon>Lyophyllaceae</taxon>
        <taxon>Tricholomella</taxon>
    </lineage>
</organism>
<proteinExistence type="predicted"/>
<keyword evidence="2" id="KW-1185">Reference proteome</keyword>
<gene>
    <name evidence="1" type="ORF">D9615_008703</name>
</gene>
<protein>
    <submittedName>
        <fullName evidence="1">Uncharacterized protein</fullName>
    </submittedName>
</protein>
<dbReference type="AlphaFoldDB" id="A0A8H5H829"/>